<dbReference type="InterPro" id="IPR029063">
    <property type="entry name" value="SAM-dependent_MTases_sf"/>
</dbReference>
<keyword evidence="3" id="KW-1185">Reference proteome</keyword>
<dbReference type="RefSeq" id="WP_228978541.1">
    <property type="nucleotide sequence ID" value="NZ_CAJQYY010000013.1"/>
</dbReference>
<dbReference type="InterPro" id="IPR041698">
    <property type="entry name" value="Methyltransf_25"/>
</dbReference>
<evidence type="ECO:0000313" key="2">
    <source>
        <dbReference type="EMBL" id="CAG4899350.1"/>
    </source>
</evidence>
<comment type="caution">
    <text evidence="2">The sequence shown here is derived from an EMBL/GenBank/DDBJ whole genome shotgun (WGS) entry which is preliminary data.</text>
</comment>
<dbReference type="EMBL" id="CAJQYY010000013">
    <property type="protein sequence ID" value="CAG4899350.1"/>
    <property type="molecule type" value="Genomic_DNA"/>
</dbReference>
<feature type="domain" description="Methyltransferase" evidence="1">
    <location>
        <begin position="66"/>
        <end position="152"/>
    </location>
</feature>
<proteinExistence type="predicted"/>
<gene>
    <name evidence="2" type="ORF">R54767_02513</name>
</gene>
<name>A0ABN7QJD8_9BURK</name>
<dbReference type="Pfam" id="PF13649">
    <property type="entry name" value="Methyltransf_25"/>
    <property type="match status" value="1"/>
</dbReference>
<evidence type="ECO:0000259" key="1">
    <source>
        <dbReference type="Pfam" id="PF13649"/>
    </source>
</evidence>
<sequence length="249" mass="27860">MSNGMQRLPRNYPIVDYDQHARTCPPDDFWAQVKRTVHGKAVSDEHIDMIVMAIRERLSLESHDVVLDLACGNGALSQRLFDACSALTGVDLSDYLIEVANAHFAEAPRFTFVAGGAADYLRDEHVPERFTKVLCYGSFAYFSQDDAVTSLRLLRERFVNVNTIFIGNLPDRDRAGAFFAMRAPEPGELDDPHAQIGIWRSKASFAAMTASAGWDATFSSMPESFFSMHYRYDVVLRRRASFESGGATQ</sequence>
<organism evidence="2 3">
    <name type="scientific">Paraburkholderia gardini</name>
    <dbReference type="NCBI Taxonomy" id="2823469"/>
    <lineage>
        <taxon>Bacteria</taxon>
        <taxon>Pseudomonadati</taxon>
        <taxon>Pseudomonadota</taxon>
        <taxon>Betaproteobacteria</taxon>
        <taxon>Burkholderiales</taxon>
        <taxon>Burkholderiaceae</taxon>
        <taxon>Paraburkholderia</taxon>
    </lineage>
</organism>
<protein>
    <recommendedName>
        <fullName evidence="1">Methyltransferase domain-containing protein</fullName>
    </recommendedName>
</protein>
<dbReference type="SUPFAM" id="SSF53335">
    <property type="entry name" value="S-adenosyl-L-methionine-dependent methyltransferases"/>
    <property type="match status" value="1"/>
</dbReference>
<dbReference type="Proteomes" id="UP000789752">
    <property type="component" value="Unassembled WGS sequence"/>
</dbReference>
<accession>A0ABN7QJD8</accession>
<evidence type="ECO:0000313" key="3">
    <source>
        <dbReference type="Proteomes" id="UP000789752"/>
    </source>
</evidence>
<dbReference type="CDD" id="cd02440">
    <property type="entry name" value="AdoMet_MTases"/>
    <property type="match status" value="1"/>
</dbReference>
<reference evidence="2 3" key="1">
    <citation type="submission" date="2021-04" db="EMBL/GenBank/DDBJ databases">
        <authorList>
            <person name="Vanwijnsberghe S."/>
        </authorList>
    </citation>
    <scope>NUCLEOTIDE SEQUENCE [LARGE SCALE GENOMIC DNA]</scope>
    <source>
        <strain evidence="2 3">LMG 32171</strain>
    </source>
</reference>
<dbReference type="Gene3D" id="3.40.50.150">
    <property type="entry name" value="Vaccinia Virus protein VP39"/>
    <property type="match status" value="1"/>
</dbReference>